<reference evidence="1" key="1">
    <citation type="journal article" date="2015" name="Genome Announc.">
        <title>Draft Genome Sequence of Tolypothrix boutellei Strain VB521301.</title>
        <authorList>
            <person name="Chandrababunaidu M.M."/>
            <person name="Singh D."/>
            <person name="Sen D."/>
            <person name="Bhan S."/>
            <person name="Das S."/>
            <person name="Gupta A."/>
            <person name="Adhikary S.P."/>
            <person name="Tripathy S."/>
        </authorList>
    </citation>
    <scope>NUCLEOTIDE SEQUENCE</scope>
    <source>
        <strain evidence="1">VB521301</strain>
    </source>
</reference>
<name>A0A0C1NFU0_9CYAN</name>
<accession>A0A0C1NFU0</accession>
<evidence type="ECO:0000313" key="1">
    <source>
        <dbReference type="EMBL" id="KIE13787.1"/>
    </source>
</evidence>
<gene>
    <name evidence="1" type="ORF">DA73_0201990</name>
</gene>
<dbReference type="EMBL" id="JHEG02000007">
    <property type="protein sequence ID" value="KIE13787.1"/>
    <property type="molecule type" value="Genomic_DNA"/>
</dbReference>
<comment type="caution">
    <text evidence="1">The sequence shown here is derived from an EMBL/GenBank/DDBJ whole genome shotgun (WGS) entry which is preliminary data.</text>
</comment>
<proteinExistence type="predicted"/>
<dbReference type="OrthoDB" id="488019at2"/>
<protein>
    <submittedName>
        <fullName evidence="1">Uncharacterized protein</fullName>
    </submittedName>
</protein>
<organism evidence="1">
    <name type="scientific">Tolypothrix bouteillei VB521301</name>
    <dbReference type="NCBI Taxonomy" id="1479485"/>
    <lineage>
        <taxon>Bacteria</taxon>
        <taxon>Bacillati</taxon>
        <taxon>Cyanobacteriota</taxon>
        <taxon>Cyanophyceae</taxon>
        <taxon>Nostocales</taxon>
        <taxon>Tolypothrichaceae</taxon>
        <taxon>Tolypothrix</taxon>
    </lineage>
</organism>
<sequence>MTNADQPEDINARLNRLEQRVGETWERATINTETIAGMQQILQGLLTMTLAQQQTTANLAQSTASLERSVGQLTETVRTHDRQIQQILQYLRDRNGGSSPPTG</sequence>
<dbReference type="AlphaFoldDB" id="A0A0C1NFU0"/>